<organism evidence="11 12">
    <name type="scientific">Heterodera schachtii</name>
    <name type="common">Sugarbeet cyst nematode worm</name>
    <name type="synonym">Tylenchus schachtii</name>
    <dbReference type="NCBI Taxonomy" id="97005"/>
    <lineage>
        <taxon>Eukaryota</taxon>
        <taxon>Metazoa</taxon>
        <taxon>Ecdysozoa</taxon>
        <taxon>Nematoda</taxon>
        <taxon>Chromadorea</taxon>
        <taxon>Rhabditida</taxon>
        <taxon>Tylenchina</taxon>
        <taxon>Tylenchomorpha</taxon>
        <taxon>Tylenchoidea</taxon>
        <taxon>Heteroderidae</taxon>
        <taxon>Heteroderinae</taxon>
        <taxon>Heterodera</taxon>
    </lineage>
</organism>
<evidence type="ECO:0000256" key="8">
    <source>
        <dbReference type="ARBA" id="ARBA00023136"/>
    </source>
</evidence>
<evidence type="ECO:0000256" key="3">
    <source>
        <dbReference type="ARBA" id="ARBA00007990"/>
    </source>
</evidence>
<comment type="function">
    <text evidence="1">TRAP proteins are part of a complex whose function is to bind calcium to the ER membrane and thereby regulate the retention of ER resident proteins.</text>
</comment>
<feature type="transmembrane region" description="Helical" evidence="10">
    <location>
        <begin position="159"/>
        <end position="177"/>
    </location>
</feature>
<feature type="transmembrane region" description="Helical" evidence="10">
    <location>
        <begin position="130"/>
        <end position="153"/>
    </location>
</feature>
<evidence type="ECO:0000256" key="7">
    <source>
        <dbReference type="ARBA" id="ARBA00022989"/>
    </source>
</evidence>
<evidence type="ECO:0000313" key="12">
    <source>
        <dbReference type="Proteomes" id="UP001620645"/>
    </source>
</evidence>
<keyword evidence="7 10" id="KW-1133">Transmembrane helix</keyword>
<name>A0ABD2IHN0_HETSC</name>
<reference evidence="11 12" key="1">
    <citation type="submission" date="2024-10" db="EMBL/GenBank/DDBJ databases">
        <authorList>
            <person name="Kim D."/>
        </authorList>
    </citation>
    <scope>NUCLEOTIDE SEQUENCE [LARGE SCALE GENOMIC DNA]</scope>
    <source>
        <strain evidence="11">Taebaek</strain>
    </source>
</reference>
<keyword evidence="8 10" id="KW-0472">Membrane</keyword>
<evidence type="ECO:0000256" key="4">
    <source>
        <dbReference type="ARBA" id="ARBA00022231"/>
    </source>
</evidence>
<comment type="caution">
    <text evidence="11">The sequence shown here is derived from an EMBL/GenBank/DDBJ whole genome shotgun (WGS) entry which is preliminary data.</text>
</comment>
<keyword evidence="5 10" id="KW-0812">Transmembrane</keyword>
<dbReference type="InterPro" id="IPR009779">
    <property type="entry name" value="SSR3"/>
</dbReference>
<evidence type="ECO:0000313" key="11">
    <source>
        <dbReference type="EMBL" id="KAL3072783.1"/>
    </source>
</evidence>
<dbReference type="GO" id="GO:0005789">
    <property type="term" value="C:endoplasmic reticulum membrane"/>
    <property type="evidence" value="ECO:0007669"/>
    <property type="project" value="UniProtKB-SubCell"/>
</dbReference>
<feature type="transmembrane region" description="Helical" evidence="10">
    <location>
        <begin position="29"/>
        <end position="47"/>
    </location>
</feature>
<dbReference type="AlphaFoldDB" id="A0ABD2IHN0"/>
<keyword evidence="12" id="KW-1185">Reference proteome</keyword>
<evidence type="ECO:0000256" key="9">
    <source>
        <dbReference type="ARBA" id="ARBA00030917"/>
    </source>
</evidence>
<dbReference type="Pfam" id="PF07074">
    <property type="entry name" value="TRAP-gamma"/>
    <property type="match status" value="1"/>
</dbReference>
<comment type="subcellular location">
    <subcellularLocation>
        <location evidence="2">Endoplasmic reticulum membrane</location>
        <topology evidence="2">Multi-pass membrane protein</topology>
    </subcellularLocation>
</comment>
<evidence type="ECO:0000256" key="1">
    <source>
        <dbReference type="ARBA" id="ARBA00002838"/>
    </source>
</evidence>
<gene>
    <name evidence="11" type="ORF">niasHS_017757</name>
</gene>
<accession>A0ABD2IHN0</accession>
<evidence type="ECO:0000256" key="2">
    <source>
        <dbReference type="ARBA" id="ARBA00004477"/>
    </source>
</evidence>
<keyword evidence="6" id="KW-0256">Endoplasmic reticulum</keyword>
<evidence type="ECO:0000256" key="10">
    <source>
        <dbReference type="SAM" id="Phobius"/>
    </source>
</evidence>
<feature type="transmembrane region" description="Helical" evidence="10">
    <location>
        <begin position="59"/>
        <end position="76"/>
    </location>
</feature>
<dbReference type="PANTHER" id="PTHR13399:SF2">
    <property type="entry name" value="TRANSLOCON-ASSOCIATED PROTEIN SUBUNIT GAMMA"/>
    <property type="match status" value="1"/>
</dbReference>
<sequence>MSKGAAKFTREDELLLQDFSSAVSKKGTLIFYGISAFVGLTPVYLFYGAHQMEIADSWFIWLAAAIGVAYLLAQSYKNMKHVLKHQIVIKRGDAIAREMNRILSDDKKMSKKEKDERILWKKNEVGDYEATLFAIFYNNLLFFVLLVFLSFFILYSISPIFNCLVSMYGAAGIVLLFSTSKK</sequence>
<comment type="similarity">
    <text evidence="3">Belongs to the TRAP-gamma family.</text>
</comment>
<dbReference type="Proteomes" id="UP001620645">
    <property type="component" value="Unassembled WGS sequence"/>
</dbReference>
<evidence type="ECO:0000256" key="5">
    <source>
        <dbReference type="ARBA" id="ARBA00022692"/>
    </source>
</evidence>
<dbReference type="PANTHER" id="PTHR13399">
    <property type="entry name" value="TRANSLOCON-ASSOCIATED PROTEIN TRAP , GAMMA SUBUNIT"/>
    <property type="match status" value="1"/>
</dbReference>
<protein>
    <recommendedName>
        <fullName evidence="4">Translocon-associated protein subunit gamma</fullName>
    </recommendedName>
    <alternativeName>
        <fullName evidence="9">Signal sequence receptor subunit gamma</fullName>
    </alternativeName>
</protein>
<proteinExistence type="inferred from homology"/>
<evidence type="ECO:0000256" key="6">
    <source>
        <dbReference type="ARBA" id="ARBA00022824"/>
    </source>
</evidence>
<dbReference type="EMBL" id="JBICCN010000373">
    <property type="protein sequence ID" value="KAL3072783.1"/>
    <property type="molecule type" value="Genomic_DNA"/>
</dbReference>